<dbReference type="GO" id="GO:0003677">
    <property type="term" value="F:DNA binding"/>
    <property type="evidence" value="ECO:0007669"/>
    <property type="project" value="UniProtKB-KW"/>
</dbReference>
<keyword evidence="1" id="KW-0805">Transcription regulation</keyword>
<evidence type="ECO:0000256" key="1">
    <source>
        <dbReference type="ARBA" id="ARBA00023015"/>
    </source>
</evidence>
<dbReference type="Pfam" id="PF00392">
    <property type="entry name" value="GntR"/>
    <property type="match status" value="1"/>
</dbReference>
<dbReference type="RefSeq" id="WP_193497287.1">
    <property type="nucleotide sequence ID" value="NZ_CP063169.1"/>
</dbReference>
<feature type="domain" description="HTH gntR-type" evidence="5">
    <location>
        <begin position="1"/>
        <end position="69"/>
    </location>
</feature>
<dbReference type="PROSITE" id="PS50949">
    <property type="entry name" value="HTH_GNTR"/>
    <property type="match status" value="1"/>
</dbReference>
<dbReference type="InterPro" id="IPR000524">
    <property type="entry name" value="Tscrpt_reg_HTH_GntR"/>
</dbReference>
<dbReference type="Proteomes" id="UP000593758">
    <property type="component" value="Chromosome"/>
</dbReference>
<dbReference type="PANTHER" id="PTHR43537">
    <property type="entry name" value="TRANSCRIPTIONAL REGULATOR, GNTR FAMILY"/>
    <property type="match status" value="1"/>
</dbReference>
<dbReference type="InterPro" id="IPR036388">
    <property type="entry name" value="WH-like_DNA-bd_sf"/>
</dbReference>
<gene>
    <name evidence="6" type="ORF">IM660_18845</name>
</gene>
<proteinExistence type="predicted"/>
<name>A0A7M1SV41_9MICO</name>
<dbReference type="Pfam" id="PF07729">
    <property type="entry name" value="FCD"/>
    <property type="match status" value="1"/>
</dbReference>
<keyword evidence="2" id="KW-0238">DNA-binding</keyword>
<evidence type="ECO:0000259" key="5">
    <source>
        <dbReference type="PROSITE" id="PS50949"/>
    </source>
</evidence>
<keyword evidence="3" id="KW-0804">Transcription</keyword>
<dbReference type="SMART" id="SM00895">
    <property type="entry name" value="FCD"/>
    <property type="match status" value="1"/>
</dbReference>
<dbReference type="InterPro" id="IPR008920">
    <property type="entry name" value="TF_FadR/GntR_C"/>
</dbReference>
<dbReference type="GO" id="GO:0003700">
    <property type="term" value="F:DNA-binding transcription factor activity"/>
    <property type="evidence" value="ECO:0007669"/>
    <property type="project" value="InterPro"/>
</dbReference>
<evidence type="ECO:0000256" key="2">
    <source>
        <dbReference type="ARBA" id="ARBA00023125"/>
    </source>
</evidence>
<sequence length="247" mass="26506">MRALETALDGLRALIAGGDLQPRDRLPSESELCERFGVSRGSLREAIRMLSALGVLDTRHGSGTYVGDLRAAPILENLSLTVGLLPLDSLLELTELRRALESHAASLAAARIDDADLAALDALLTELEVTTDDTDQSRLDHEFHMRIVEVGANSAFAAMVAVLRSRSRAYHLFSTNDGAAVKELSDAGHRAIWHALQTRDPMAAAAAAAAHVTQTEVWLRKHRPPAVVGSHAHPAGRSARVRSAPGR</sequence>
<feature type="region of interest" description="Disordered" evidence="4">
    <location>
        <begin position="225"/>
        <end position="247"/>
    </location>
</feature>
<organism evidence="6 7">
    <name type="scientific">Ruania alkalisoli</name>
    <dbReference type="NCBI Taxonomy" id="2779775"/>
    <lineage>
        <taxon>Bacteria</taxon>
        <taxon>Bacillati</taxon>
        <taxon>Actinomycetota</taxon>
        <taxon>Actinomycetes</taxon>
        <taxon>Micrococcales</taxon>
        <taxon>Ruaniaceae</taxon>
        <taxon>Ruania</taxon>
    </lineage>
</organism>
<dbReference type="SMART" id="SM00345">
    <property type="entry name" value="HTH_GNTR"/>
    <property type="match status" value="1"/>
</dbReference>
<dbReference type="Gene3D" id="1.20.120.530">
    <property type="entry name" value="GntR ligand-binding domain-like"/>
    <property type="match status" value="1"/>
</dbReference>
<protein>
    <submittedName>
        <fullName evidence="6">FadR family transcriptional regulator</fullName>
    </submittedName>
</protein>
<dbReference type="InterPro" id="IPR011711">
    <property type="entry name" value="GntR_C"/>
</dbReference>
<evidence type="ECO:0000256" key="3">
    <source>
        <dbReference type="ARBA" id="ARBA00023163"/>
    </source>
</evidence>
<dbReference type="AlphaFoldDB" id="A0A7M1SV41"/>
<dbReference type="Gene3D" id="1.10.10.10">
    <property type="entry name" value="Winged helix-like DNA-binding domain superfamily/Winged helix DNA-binding domain"/>
    <property type="match status" value="1"/>
</dbReference>
<evidence type="ECO:0000313" key="6">
    <source>
        <dbReference type="EMBL" id="QOR70612.1"/>
    </source>
</evidence>
<dbReference type="CDD" id="cd07377">
    <property type="entry name" value="WHTH_GntR"/>
    <property type="match status" value="1"/>
</dbReference>
<accession>A0A7M1SV41</accession>
<evidence type="ECO:0000256" key="4">
    <source>
        <dbReference type="SAM" id="MobiDB-lite"/>
    </source>
</evidence>
<reference evidence="6 7" key="1">
    <citation type="submission" date="2020-10" db="EMBL/GenBank/DDBJ databases">
        <title>Haloactinobacterium sp. RN3S43, a bacterium isolated from saline soil.</title>
        <authorList>
            <person name="Sun J.-Q."/>
        </authorList>
    </citation>
    <scope>NUCLEOTIDE SEQUENCE [LARGE SCALE GENOMIC DNA]</scope>
    <source>
        <strain evidence="6 7">RN3S43</strain>
    </source>
</reference>
<evidence type="ECO:0000313" key="7">
    <source>
        <dbReference type="Proteomes" id="UP000593758"/>
    </source>
</evidence>
<dbReference type="PANTHER" id="PTHR43537:SF5">
    <property type="entry name" value="UXU OPERON TRANSCRIPTIONAL REGULATOR"/>
    <property type="match status" value="1"/>
</dbReference>
<dbReference type="PRINTS" id="PR00035">
    <property type="entry name" value="HTHGNTR"/>
</dbReference>
<dbReference type="SUPFAM" id="SSF46785">
    <property type="entry name" value="Winged helix' DNA-binding domain"/>
    <property type="match status" value="1"/>
</dbReference>
<dbReference type="EMBL" id="CP063169">
    <property type="protein sequence ID" value="QOR70612.1"/>
    <property type="molecule type" value="Genomic_DNA"/>
</dbReference>
<keyword evidence="7" id="KW-1185">Reference proteome</keyword>
<dbReference type="SUPFAM" id="SSF48008">
    <property type="entry name" value="GntR ligand-binding domain-like"/>
    <property type="match status" value="1"/>
</dbReference>
<dbReference type="InterPro" id="IPR036390">
    <property type="entry name" value="WH_DNA-bd_sf"/>
</dbReference>
<dbReference type="KEGG" id="halt:IM660_18845"/>